<dbReference type="OrthoDB" id="6411161at2759"/>
<organism evidence="1 2">
    <name type="scientific">Nephila pilipes</name>
    <name type="common">Giant wood spider</name>
    <name type="synonym">Nephila maculata</name>
    <dbReference type="NCBI Taxonomy" id="299642"/>
    <lineage>
        <taxon>Eukaryota</taxon>
        <taxon>Metazoa</taxon>
        <taxon>Ecdysozoa</taxon>
        <taxon>Arthropoda</taxon>
        <taxon>Chelicerata</taxon>
        <taxon>Arachnida</taxon>
        <taxon>Araneae</taxon>
        <taxon>Araneomorphae</taxon>
        <taxon>Entelegynae</taxon>
        <taxon>Araneoidea</taxon>
        <taxon>Nephilidae</taxon>
        <taxon>Nephila</taxon>
    </lineage>
</organism>
<sequence>MAETNCSDLNPLANSFIPSCTASGKSGSKEILQKMFREYIDEKKSRGEETLTKQEIISTIERIISTSYNVNNKRVMRLKSCLSKYLPASIKLDNTEVEEKTVSRYLTNSATFDLSVFRPPKPSIFLASLCGLYSHEQAVRPLLSLAHRPDNLKDIWSVTHKDLELWNPCCIEPCECPPIFGYSIPPNFFGNIFDLHYNCLNESVHLARYTETPKGNEYMLLDSRPDCELDIDSIVDDCEEERKADLNMEFYSEQLKEIVSDVCDLISDENDPVEGSIARLMDNYTVSEDYSEMFWDTDPSKSEVTSEHILEDDNCHPLLEDRDSKLDEGISPEIEEMIRKCLSNSNEDSDENPKIEENLRGMCDPPCSVWCRAGPKLERSDSVLSSSSASAAINLLKDTTYFLLNECNGRISSKKKSDSKLDLPLNKRNFKRSFSANDCDLSYDERYRLDYRIPRFSTSSREDLEFLRSDPINFFKSLGYRSESWKDNDSGIVSHGSSQEDFYNSNIEMRDGYCDLEDIAPMWSLFSGEDSLWKPLPDCALPDQMKCMHKRVRDLRRQRSLG</sequence>
<name>A0A8X6N9F1_NEPPI</name>
<dbReference type="Proteomes" id="UP000887013">
    <property type="component" value="Unassembled WGS sequence"/>
</dbReference>
<dbReference type="EMBL" id="BMAW01055457">
    <property type="protein sequence ID" value="GFT00945.1"/>
    <property type="molecule type" value="Genomic_DNA"/>
</dbReference>
<accession>A0A8X6N9F1</accession>
<reference evidence="1" key="1">
    <citation type="submission" date="2020-08" db="EMBL/GenBank/DDBJ databases">
        <title>Multicomponent nature underlies the extraordinary mechanical properties of spider dragline silk.</title>
        <authorList>
            <person name="Kono N."/>
            <person name="Nakamura H."/>
            <person name="Mori M."/>
            <person name="Yoshida Y."/>
            <person name="Ohtoshi R."/>
            <person name="Malay A.D."/>
            <person name="Moran D.A.P."/>
            <person name="Tomita M."/>
            <person name="Numata K."/>
            <person name="Arakawa K."/>
        </authorList>
    </citation>
    <scope>NUCLEOTIDE SEQUENCE</scope>
</reference>
<proteinExistence type="predicted"/>
<evidence type="ECO:0000313" key="2">
    <source>
        <dbReference type="Proteomes" id="UP000887013"/>
    </source>
</evidence>
<keyword evidence="2" id="KW-1185">Reference proteome</keyword>
<protein>
    <submittedName>
        <fullName evidence="1">Uncharacterized protein</fullName>
    </submittedName>
</protein>
<evidence type="ECO:0000313" key="1">
    <source>
        <dbReference type="EMBL" id="GFT00945.1"/>
    </source>
</evidence>
<gene>
    <name evidence="1" type="primary">NCL1_31458</name>
    <name evidence="1" type="ORF">NPIL_582251</name>
</gene>
<dbReference type="AlphaFoldDB" id="A0A8X6N9F1"/>
<comment type="caution">
    <text evidence="1">The sequence shown here is derived from an EMBL/GenBank/DDBJ whole genome shotgun (WGS) entry which is preliminary data.</text>
</comment>